<dbReference type="SUPFAM" id="SSF110004">
    <property type="entry name" value="Glycolipid transfer protein, GLTP"/>
    <property type="match status" value="1"/>
</dbReference>
<evidence type="ECO:0000256" key="3">
    <source>
        <dbReference type="ARBA" id="ARBA00023055"/>
    </source>
</evidence>
<reference evidence="6" key="3">
    <citation type="submission" date="2019-09" db="EMBL/GenBank/DDBJ databases">
        <authorList>
            <person name="Gao Z."/>
        </authorList>
    </citation>
    <scope>NUCLEOTIDE SEQUENCE</scope>
    <source>
        <tissue evidence="6">Leaves</tissue>
    </source>
</reference>
<evidence type="ECO:0000313" key="7">
    <source>
        <dbReference type="Proteomes" id="UP000516437"/>
    </source>
</evidence>
<reference evidence="6 7" key="2">
    <citation type="journal article" date="2019" name="Plant Biotechnol. J.">
        <title>The red bayberry genome and genetic basis of sex determination.</title>
        <authorList>
            <person name="Jia H.M."/>
            <person name="Jia H.J."/>
            <person name="Cai Q.L."/>
            <person name="Wang Y."/>
            <person name="Zhao H.B."/>
            <person name="Yang W.F."/>
            <person name="Wang G.Y."/>
            <person name="Li Y.H."/>
            <person name="Zhan D.L."/>
            <person name="Shen Y.T."/>
            <person name="Niu Q.F."/>
            <person name="Chang L."/>
            <person name="Qiu J."/>
            <person name="Zhao L."/>
            <person name="Xie H.B."/>
            <person name="Fu W.Y."/>
            <person name="Jin J."/>
            <person name="Li X.W."/>
            <person name="Jiao Y."/>
            <person name="Zhou C.C."/>
            <person name="Tu T."/>
            <person name="Chai C.Y."/>
            <person name="Gao J.L."/>
            <person name="Fan L.J."/>
            <person name="van de Weg E."/>
            <person name="Wang J.Y."/>
            <person name="Gao Z.S."/>
        </authorList>
    </citation>
    <scope>NUCLEOTIDE SEQUENCE [LARGE SCALE GENOMIC DNA]</scope>
    <source>
        <tissue evidence="6">Leaves</tissue>
    </source>
</reference>
<evidence type="ECO:0000256" key="1">
    <source>
        <dbReference type="ARBA" id="ARBA00007148"/>
    </source>
</evidence>
<dbReference type="OrthoDB" id="116883at2759"/>
<accession>A0A6A1UKP2</accession>
<evidence type="ECO:0000256" key="2">
    <source>
        <dbReference type="ARBA" id="ARBA00022448"/>
    </source>
</evidence>
<dbReference type="GO" id="GO:0005829">
    <property type="term" value="C:cytosol"/>
    <property type="evidence" value="ECO:0007669"/>
    <property type="project" value="TreeGrafter"/>
</dbReference>
<dbReference type="FunFam" id="1.10.3520.10:FF:000005">
    <property type="entry name" value="Accelerated cell death 11"/>
    <property type="match status" value="1"/>
</dbReference>
<evidence type="ECO:0000313" key="5">
    <source>
        <dbReference type="EMBL" id="KAB1200968.1"/>
    </source>
</evidence>
<reference evidence="6" key="1">
    <citation type="submission" date="2018-07" db="EMBL/GenBank/DDBJ databases">
        <authorList>
            <person name="Gao Z.-S."/>
            <person name="Jia H.-M."/>
            <person name="Jia H.-J."/>
            <person name="Cai Q.-L."/>
            <person name="Wang Y."/>
            <person name="Zhao H.-B."/>
        </authorList>
    </citation>
    <scope>NUCLEOTIDE SEQUENCE</scope>
    <source>
        <tissue evidence="6">Leaves</tissue>
    </source>
</reference>
<name>A0A6A1UKP2_9ROSI</name>
<keyword evidence="7" id="KW-1185">Reference proteome</keyword>
<dbReference type="PANTHER" id="PTHR10219">
    <property type="entry name" value="GLYCOLIPID TRANSFER PROTEIN-RELATED"/>
    <property type="match status" value="1"/>
</dbReference>
<keyword evidence="3" id="KW-0445">Lipid transport</keyword>
<gene>
    <name evidence="5" type="ORF">CJ030_MR0G005426</name>
    <name evidence="6" type="ORF">CJ030_MR0G005433</name>
</gene>
<sequence>MEDLDDLKPLRNMSEALKELAATLDSPTADVELAPFSRSCFLFLPLIRSWGIAFKFAELDFLGKVKDLAVASKSIGTLQAMVDGDIEANTVRKDTSHTKNLLRLTRGLDMIRVFFEQLLATEGNSIRDPAFKAYTQVFAPHHGWAVRKVVAAGTYALPTRAQMLKKLNEDEASARAPMQSFVDASAPVIQHIERLFHSRDLFHVLNYE</sequence>
<dbReference type="PANTHER" id="PTHR10219:SF43">
    <property type="entry name" value="GLYCOLIPID TRANSFER PROTEIN DOMAIN-CONTAINING PROTEIN"/>
    <property type="match status" value="1"/>
</dbReference>
<dbReference type="Gene3D" id="1.10.3520.10">
    <property type="entry name" value="Glycolipid transfer protein"/>
    <property type="match status" value="1"/>
</dbReference>
<dbReference type="GO" id="GO:1902387">
    <property type="term" value="F:ceramide 1-phosphate binding"/>
    <property type="evidence" value="ECO:0007669"/>
    <property type="project" value="TreeGrafter"/>
</dbReference>
<dbReference type="AlphaFoldDB" id="A0A6A1UKP2"/>
<dbReference type="EMBL" id="RXIC02000104">
    <property type="protein sequence ID" value="KAB1200968.1"/>
    <property type="molecule type" value="Genomic_DNA"/>
</dbReference>
<evidence type="ECO:0000313" key="6">
    <source>
        <dbReference type="EMBL" id="KAB1200975.1"/>
    </source>
</evidence>
<dbReference type="GO" id="GO:0016020">
    <property type="term" value="C:membrane"/>
    <property type="evidence" value="ECO:0007669"/>
    <property type="project" value="TreeGrafter"/>
</dbReference>
<dbReference type="EMBL" id="RXIC02000104">
    <property type="protein sequence ID" value="KAB1200975.1"/>
    <property type="molecule type" value="Genomic_DNA"/>
</dbReference>
<comment type="similarity">
    <text evidence="1">Belongs to the GLTP family.</text>
</comment>
<protein>
    <submittedName>
        <fullName evidence="6">Pleckstrin homology domain-containing family A member 8</fullName>
    </submittedName>
</protein>
<evidence type="ECO:0000259" key="4">
    <source>
        <dbReference type="Pfam" id="PF08718"/>
    </source>
</evidence>
<dbReference type="Pfam" id="PF08718">
    <property type="entry name" value="GLTP"/>
    <property type="match status" value="1"/>
</dbReference>
<proteinExistence type="inferred from homology"/>
<comment type="caution">
    <text evidence="6">The sequence shown here is derived from an EMBL/GenBank/DDBJ whole genome shotgun (WGS) entry which is preliminary data.</text>
</comment>
<dbReference type="Proteomes" id="UP000516437">
    <property type="component" value="Unassembled WGS sequence"/>
</dbReference>
<keyword evidence="2" id="KW-0813">Transport</keyword>
<dbReference type="InterPro" id="IPR014830">
    <property type="entry name" value="Glycolipid_transfer_prot_dom"/>
</dbReference>
<dbReference type="InterPro" id="IPR036497">
    <property type="entry name" value="GLTP_sf"/>
</dbReference>
<organism evidence="6 7">
    <name type="scientific">Morella rubra</name>
    <name type="common">Chinese bayberry</name>
    <dbReference type="NCBI Taxonomy" id="262757"/>
    <lineage>
        <taxon>Eukaryota</taxon>
        <taxon>Viridiplantae</taxon>
        <taxon>Streptophyta</taxon>
        <taxon>Embryophyta</taxon>
        <taxon>Tracheophyta</taxon>
        <taxon>Spermatophyta</taxon>
        <taxon>Magnoliopsida</taxon>
        <taxon>eudicotyledons</taxon>
        <taxon>Gunneridae</taxon>
        <taxon>Pentapetalae</taxon>
        <taxon>rosids</taxon>
        <taxon>fabids</taxon>
        <taxon>Fagales</taxon>
        <taxon>Myricaceae</taxon>
        <taxon>Morella</taxon>
    </lineage>
</organism>
<dbReference type="GO" id="GO:1902388">
    <property type="term" value="F:ceramide 1-phosphate transfer activity"/>
    <property type="evidence" value="ECO:0007669"/>
    <property type="project" value="TreeGrafter"/>
</dbReference>
<feature type="domain" description="Glycolipid transfer protein" evidence="4">
    <location>
        <begin position="31"/>
        <end position="169"/>
    </location>
</feature>